<dbReference type="STRING" id="559515.M4BWC3"/>
<dbReference type="AlphaFoldDB" id="M4BWC3"/>
<reference evidence="1" key="2">
    <citation type="submission" date="2015-06" db="UniProtKB">
        <authorList>
            <consortium name="EnsemblProtists"/>
        </authorList>
    </citation>
    <scope>IDENTIFICATION</scope>
    <source>
        <strain evidence="1">Emoy2</strain>
    </source>
</reference>
<evidence type="ECO:0008006" key="3">
    <source>
        <dbReference type="Google" id="ProtNLM"/>
    </source>
</evidence>
<dbReference type="EnsemblProtists" id="HpaT810824">
    <property type="protein sequence ID" value="HpaP810824"/>
    <property type="gene ID" value="HpaG810824"/>
</dbReference>
<dbReference type="SUPFAM" id="SSF118116">
    <property type="entry name" value="DNA mismatch repair protein MutL"/>
    <property type="match status" value="1"/>
</dbReference>
<dbReference type="HOGENOM" id="CLU_2965747_0_0_1"/>
<dbReference type="InterPro" id="IPR037198">
    <property type="entry name" value="MutL_C_sf"/>
</dbReference>
<dbReference type="Proteomes" id="UP000011713">
    <property type="component" value="Unassembled WGS sequence"/>
</dbReference>
<dbReference type="InParanoid" id="M4BWC3"/>
<dbReference type="Gene3D" id="3.30.1540.20">
    <property type="entry name" value="MutL, C-terminal domain, dimerisation subdomain"/>
    <property type="match status" value="1"/>
</dbReference>
<dbReference type="eggNOG" id="KOG1977">
    <property type="taxonomic scope" value="Eukaryota"/>
</dbReference>
<organism evidence="1 2">
    <name type="scientific">Hyaloperonospora arabidopsidis (strain Emoy2)</name>
    <name type="common">Downy mildew agent</name>
    <name type="synonym">Peronospora arabidopsidis</name>
    <dbReference type="NCBI Taxonomy" id="559515"/>
    <lineage>
        <taxon>Eukaryota</taxon>
        <taxon>Sar</taxon>
        <taxon>Stramenopiles</taxon>
        <taxon>Oomycota</taxon>
        <taxon>Peronosporomycetes</taxon>
        <taxon>Peronosporales</taxon>
        <taxon>Peronosporaceae</taxon>
        <taxon>Hyaloperonospora</taxon>
    </lineage>
</organism>
<dbReference type="EMBL" id="JH597996">
    <property type="status" value="NOT_ANNOTATED_CDS"/>
    <property type="molecule type" value="Genomic_DNA"/>
</dbReference>
<sequence length="59" mass="6645">MFGDRLSLTQCQELIEELKMCHLPFQCAHGRPSVVPLAEICNDNLPCGLLSPASYRIER</sequence>
<name>M4BWC3_HYAAE</name>
<evidence type="ECO:0000313" key="1">
    <source>
        <dbReference type="EnsemblProtists" id="HpaP810824"/>
    </source>
</evidence>
<dbReference type="OMA" id="AEICNDN"/>
<dbReference type="InterPro" id="IPR042120">
    <property type="entry name" value="MutL_C_dimsub"/>
</dbReference>
<dbReference type="VEuPathDB" id="FungiDB:HpaG810824"/>
<reference evidence="2" key="1">
    <citation type="journal article" date="2010" name="Science">
        <title>Signatures of adaptation to obligate biotrophy in the Hyaloperonospora arabidopsidis genome.</title>
        <authorList>
            <person name="Baxter L."/>
            <person name="Tripathy S."/>
            <person name="Ishaque N."/>
            <person name="Boot N."/>
            <person name="Cabral A."/>
            <person name="Kemen E."/>
            <person name="Thines M."/>
            <person name="Ah-Fong A."/>
            <person name="Anderson R."/>
            <person name="Badejoko W."/>
            <person name="Bittner-Eddy P."/>
            <person name="Boore J.L."/>
            <person name="Chibucos M.C."/>
            <person name="Coates M."/>
            <person name="Dehal P."/>
            <person name="Delehaunty K."/>
            <person name="Dong S."/>
            <person name="Downton P."/>
            <person name="Dumas B."/>
            <person name="Fabro G."/>
            <person name="Fronick C."/>
            <person name="Fuerstenberg S.I."/>
            <person name="Fulton L."/>
            <person name="Gaulin E."/>
            <person name="Govers F."/>
            <person name="Hughes L."/>
            <person name="Humphray S."/>
            <person name="Jiang R.H."/>
            <person name="Judelson H."/>
            <person name="Kamoun S."/>
            <person name="Kyung K."/>
            <person name="Meijer H."/>
            <person name="Minx P."/>
            <person name="Morris P."/>
            <person name="Nelson J."/>
            <person name="Phuntumart V."/>
            <person name="Qutob D."/>
            <person name="Rehmany A."/>
            <person name="Rougon-Cardoso A."/>
            <person name="Ryden P."/>
            <person name="Torto-Alalibo T."/>
            <person name="Studholme D."/>
            <person name="Wang Y."/>
            <person name="Win J."/>
            <person name="Wood J."/>
            <person name="Clifton S.W."/>
            <person name="Rogers J."/>
            <person name="Van den Ackerveken G."/>
            <person name="Jones J.D."/>
            <person name="McDowell J.M."/>
            <person name="Beynon J."/>
            <person name="Tyler B.M."/>
        </authorList>
    </citation>
    <scope>NUCLEOTIDE SEQUENCE [LARGE SCALE GENOMIC DNA]</scope>
    <source>
        <strain evidence="2">Emoy2</strain>
    </source>
</reference>
<keyword evidence="2" id="KW-1185">Reference proteome</keyword>
<proteinExistence type="predicted"/>
<protein>
    <recommendedName>
        <fullName evidence="3">MutL C-terminal dimerisation domain-containing protein</fullName>
    </recommendedName>
</protein>
<evidence type="ECO:0000313" key="2">
    <source>
        <dbReference type="Proteomes" id="UP000011713"/>
    </source>
</evidence>
<accession>M4BWC3</accession>